<dbReference type="EMBL" id="AGNL01031282">
    <property type="protein sequence ID" value="EJK56485.1"/>
    <property type="molecule type" value="Genomic_DNA"/>
</dbReference>
<protein>
    <submittedName>
        <fullName evidence="2">Uncharacterized protein</fullName>
    </submittedName>
</protein>
<organism evidence="2 3">
    <name type="scientific">Thalassiosira oceanica</name>
    <name type="common">Marine diatom</name>
    <dbReference type="NCBI Taxonomy" id="159749"/>
    <lineage>
        <taxon>Eukaryota</taxon>
        <taxon>Sar</taxon>
        <taxon>Stramenopiles</taxon>
        <taxon>Ochrophyta</taxon>
        <taxon>Bacillariophyta</taxon>
        <taxon>Coscinodiscophyceae</taxon>
        <taxon>Thalassiosirophycidae</taxon>
        <taxon>Thalassiosirales</taxon>
        <taxon>Thalassiosiraceae</taxon>
        <taxon>Thalassiosira</taxon>
    </lineage>
</organism>
<comment type="caution">
    <text evidence="2">The sequence shown here is derived from an EMBL/GenBank/DDBJ whole genome shotgun (WGS) entry which is preliminary data.</text>
</comment>
<evidence type="ECO:0000256" key="1">
    <source>
        <dbReference type="SAM" id="MobiDB-lite"/>
    </source>
</evidence>
<proteinExistence type="predicted"/>
<gene>
    <name evidence="2" type="ORF">THAOC_23616</name>
</gene>
<sequence length="114" mass="11847">VVLPVFCGPANELDRHSARMPAKGPGTGGDGGSREIDRSTVVDPLRSISLLWLVGCGADNGESRRAEGREGEPLAVLAVDEGGWIGRVSLPTMLVEGVSPQLEVGCTMYQAASS</sequence>
<name>K0RU09_THAOC</name>
<reference evidence="2 3" key="1">
    <citation type="journal article" date="2012" name="Genome Biol.">
        <title>Genome and low-iron response of an oceanic diatom adapted to chronic iron limitation.</title>
        <authorList>
            <person name="Lommer M."/>
            <person name="Specht M."/>
            <person name="Roy A.S."/>
            <person name="Kraemer L."/>
            <person name="Andreson R."/>
            <person name="Gutowska M.A."/>
            <person name="Wolf J."/>
            <person name="Bergner S.V."/>
            <person name="Schilhabel M.B."/>
            <person name="Klostermeier U.C."/>
            <person name="Beiko R.G."/>
            <person name="Rosenstiel P."/>
            <person name="Hippler M."/>
            <person name="Laroche J."/>
        </authorList>
    </citation>
    <scope>NUCLEOTIDE SEQUENCE [LARGE SCALE GENOMIC DNA]</scope>
    <source>
        <strain evidence="2 3">CCMP1005</strain>
    </source>
</reference>
<feature type="region of interest" description="Disordered" evidence="1">
    <location>
        <begin position="14"/>
        <end position="38"/>
    </location>
</feature>
<evidence type="ECO:0000313" key="3">
    <source>
        <dbReference type="Proteomes" id="UP000266841"/>
    </source>
</evidence>
<dbReference type="Proteomes" id="UP000266841">
    <property type="component" value="Unassembled WGS sequence"/>
</dbReference>
<dbReference type="AlphaFoldDB" id="K0RU09"/>
<accession>K0RU09</accession>
<keyword evidence="3" id="KW-1185">Reference proteome</keyword>
<feature type="non-terminal residue" evidence="2">
    <location>
        <position position="1"/>
    </location>
</feature>
<evidence type="ECO:0000313" key="2">
    <source>
        <dbReference type="EMBL" id="EJK56485.1"/>
    </source>
</evidence>